<dbReference type="InterPro" id="IPR036526">
    <property type="entry name" value="C-N_Hydrolase_sf"/>
</dbReference>
<dbReference type="PANTHER" id="PTHR47799">
    <property type="entry name" value="OMEGA-AMIDASE YAFV"/>
    <property type="match status" value="1"/>
</dbReference>
<dbReference type="FunFam" id="3.60.110.10:FF:000004">
    <property type="entry name" value="Carbon-nitrogen hydrolase"/>
    <property type="match status" value="1"/>
</dbReference>
<dbReference type="EMBL" id="JAAABI010000002">
    <property type="protein sequence ID" value="NAY91911.1"/>
    <property type="molecule type" value="Genomic_DNA"/>
</dbReference>
<dbReference type="Proteomes" id="UP000667650">
    <property type="component" value="Unassembled WGS sequence"/>
</dbReference>
<dbReference type="InterPro" id="IPR003010">
    <property type="entry name" value="C-N_Hydrolase"/>
</dbReference>
<dbReference type="RefSeq" id="WP_166523307.1">
    <property type="nucleotide sequence ID" value="NZ_JAAABI010000002.1"/>
</dbReference>
<dbReference type="EC" id="3.5.1.3" evidence="3"/>
<evidence type="ECO:0000256" key="4">
    <source>
        <dbReference type="ARBA" id="ARBA00052904"/>
    </source>
</evidence>
<dbReference type="SUPFAM" id="SSF56317">
    <property type="entry name" value="Carbon-nitrogen hydrolase"/>
    <property type="match status" value="1"/>
</dbReference>
<evidence type="ECO:0000256" key="5">
    <source>
        <dbReference type="ARBA" id="ARBA00072139"/>
    </source>
</evidence>
<dbReference type="InterPro" id="IPR052737">
    <property type="entry name" value="Omega-amidase_YafV"/>
</dbReference>
<sequence>MERKLNIALIQTKLHWEDPDANKAMFEEKMVDISSDVDLIVLPEMFSTGFTMFPNGLGPSEGKRTLEWMQQMALKKDTAILGSTVFMEGNKNYNRLFFVYPNGEFKSYDKRHTFTLAGENKVYESGSEKVIVDYEGFKICPLICYDLRFPVWARNVEDYDVLIYVANWPKPRIAAWDVLLKARAIENMCYCVGVNRTGLDESGYQYPGHSAVYDALGGQLVYSEKEEVLYALLDKESLEKTRNKLRFLDDRDVFILK</sequence>
<comment type="similarity">
    <text evidence="1">Belongs to the carbon-nitrogen hydrolase superfamily. NIT1/NIT2 family.</text>
</comment>
<proteinExistence type="inferred from homology"/>
<dbReference type="Gene3D" id="3.60.110.10">
    <property type="entry name" value="Carbon-nitrogen hydrolase"/>
    <property type="match status" value="1"/>
</dbReference>
<protein>
    <recommendedName>
        <fullName evidence="5">Omega-amidase YafV</fullName>
        <ecNumber evidence="3">3.5.1.3</ecNumber>
    </recommendedName>
</protein>
<evidence type="ECO:0000259" key="6">
    <source>
        <dbReference type="PROSITE" id="PS50263"/>
    </source>
</evidence>
<evidence type="ECO:0000313" key="8">
    <source>
        <dbReference type="Proteomes" id="UP000667650"/>
    </source>
</evidence>
<gene>
    <name evidence="7" type="ORF">GTQ34_08275</name>
</gene>
<reference evidence="7" key="1">
    <citation type="submission" date="2020-01" db="EMBL/GenBank/DDBJ databases">
        <title>Muricauda ochracea sp. nov., isolated from a tidal flat of Garorim bay in Korea.</title>
        <authorList>
            <person name="Kim D."/>
            <person name="Yoo Y."/>
            <person name="Kim J.-J."/>
        </authorList>
    </citation>
    <scope>NUCLEOTIDE SEQUENCE</scope>
    <source>
        <strain evidence="7">JGD-17</strain>
    </source>
</reference>
<feature type="domain" description="CN hydrolase" evidence="6">
    <location>
        <begin position="5"/>
        <end position="240"/>
    </location>
</feature>
<comment type="catalytic activity">
    <reaction evidence="4">
        <text>a monoamide of a dicarboxylate + H2O = a dicarboxylate + NH4(+)</text>
        <dbReference type="Rhea" id="RHEA:11716"/>
        <dbReference type="ChEBI" id="CHEBI:15377"/>
        <dbReference type="ChEBI" id="CHEBI:28938"/>
        <dbReference type="ChEBI" id="CHEBI:28965"/>
        <dbReference type="ChEBI" id="CHEBI:77450"/>
        <dbReference type="EC" id="3.5.1.3"/>
    </reaction>
</comment>
<comment type="caution">
    <text evidence="7">The sequence shown here is derived from an EMBL/GenBank/DDBJ whole genome shotgun (WGS) entry which is preliminary data.</text>
</comment>
<evidence type="ECO:0000313" key="7">
    <source>
        <dbReference type="EMBL" id="NAY91911.1"/>
    </source>
</evidence>
<evidence type="ECO:0000256" key="1">
    <source>
        <dbReference type="ARBA" id="ARBA00010613"/>
    </source>
</evidence>
<dbReference type="GO" id="GO:0050152">
    <property type="term" value="F:omega-amidase activity"/>
    <property type="evidence" value="ECO:0007669"/>
    <property type="project" value="UniProtKB-EC"/>
</dbReference>
<dbReference type="PANTHER" id="PTHR47799:SF1">
    <property type="entry name" value="OMEGA-AMIDASE YAFV"/>
    <property type="match status" value="1"/>
</dbReference>
<accession>A0A964TD20</accession>
<organism evidence="7 8">
    <name type="scientific">Flagellimonas ochracea</name>
    <dbReference type="NCBI Taxonomy" id="2696472"/>
    <lineage>
        <taxon>Bacteria</taxon>
        <taxon>Pseudomonadati</taxon>
        <taxon>Bacteroidota</taxon>
        <taxon>Flavobacteriia</taxon>
        <taxon>Flavobacteriales</taxon>
        <taxon>Flavobacteriaceae</taxon>
        <taxon>Flagellimonas</taxon>
    </lineage>
</organism>
<dbReference type="AlphaFoldDB" id="A0A964TD20"/>
<evidence type="ECO:0000256" key="2">
    <source>
        <dbReference type="ARBA" id="ARBA00022801"/>
    </source>
</evidence>
<name>A0A964TD20_9FLAO</name>
<dbReference type="PROSITE" id="PS50263">
    <property type="entry name" value="CN_HYDROLASE"/>
    <property type="match status" value="1"/>
</dbReference>
<keyword evidence="8" id="KW-1185">Reference proteome</keyword>
<dbReference type="Pfam" id="PF00795">
    <property type="entry name" value="CN_hydrolase"/>
    <property type="match status" value="1"/>
</dbReference>
<dbReference type="GO" id="GO:0106008">
    <property type="term" value="F:2-oxoglutaramate amidase activity"/>
    <property type="evidence" value="ECO:0007669"/>
    <property type="project" value="TreeGrafter"/>
</dbReference>
<keyword evidence="2" id="KW-0378">Hydrolase</keyword>
<evidence type="ECO:0000256" key="3">
    <source>
        <dbReference type="ARBA" id="ARBA00039118"/>
    </source>
</evidence>
<dbReference type="CDD" id="cd07575">
    <property type="entry name" value="Xc-1258_like"/>
    <property type="match status" value="1"/>
</dbReference>